<comment type="subunit">
    <text evidence="10">Probably a homodimer.</text>
</comment>
<dbReference type="PANTHER" id="PTHR34185">
    <property type="entry name" value="DIADENYLATE CYCLASE"/>
    <property type="match status" value="1"/>
</dbReference>
<dbReference type="InterPro" id="IPR050338">
    <property type="entry name" value="DisA"/>
</dbReference>
<comment type="similarity">
    <text evidence="10">Belongs to the adenylate cyclase family. DacA/CdaA subfamily.</text>
</comment>
<dbReference type="PROSITE" id="PS51794">
    <property type="entry name" value="DAC"/>
    <property type="match status" value="1"/>
</dbReference>
<keyword evidence="5 10" id="KW-0548">Nucleotidyltransferase</keyword>
<organism evidence="12 13">
    <name type="scientific">Helicovermis profundi</name>
    <dbReference type="NCBI Taxonomy" id="3065157"/>
    <lineage>
        <taxon>Bacteria</taxon>
        <taxon>Bacillati</taxon>
        <taxon>Bacillota</taxon>
        <taxon>Clostridia</taxon>
        <taxon>Helicovermis</taxon>
    </lineage>
</organism>
<keyword evidence="7 10" id="KW-0067">ATP-binding</keyword>
<dbReference type="GO" id="GO:0006171">
    <property type="term" value="P:cAMP biosynthetic process"/>
    <property type="evidence" value="ECO:0007669"/>
    <property type="project" value="InterPro"/>
</dbReference>
<evidence type="ECO:0000259" key="11">
    <source>
        <dbReference type="PROSITE" id="PS51794"/>
    </source>
</evidence>
<sequence>MESIINVFMNIRIQDIIDILIVAYVFNKLLFLIKETRAEQLIKGLIILLIIQKLSEWAQLYVVQFILKNTMTLGLVALLIVFQPELRRALEYIGRSKLFEQSLADVFEEERKRTFKEITKSVASLSRDRTGALIVMEKQTGLNEIISTGIKIDSLVSSELLLNIFIPNTPLHDGALVVRKNKIMAAGCILPLTENQKISKELGTRHRAALGVAEISDAVVIIVSEETGAISVAMDGKLNRFLDTNTLENILVEAFRPSNNQVLIKRRWRFNNEHKNKII</sequence>
<keyword evidence="4 10" id="KW-0812">Transmembrane</keyword>
<dbReference type="InterPro" id="IPR036888">
    <property type="entry name" value="DNA_integrity_DisA_N_sf"/>
</dbReference>
<reference evidence="12 13" key="1">
    <citation type="submission" date="2023-08" db="EMBL/GenBank/DDBJ databases">
        <title>Helicovermis profunda gen. nov., sp. nov., a novel mesophilic, fermentative bacterium within the Bacillota from a deep-sea hydrothermal vent chimney.</title>
        <authorList>
            <person name="Miyazaki U."/>
            <person name="Mizutani D."/>
            <person name="Hashimoto Y."/>
            <person name="Tame A."/>
            <person name="Sawayama S."/>
            <person name="Miyazaki J."/>
            <person name="Takai K."/>
            <person name="Nakagawa S."/>
        </authorList>
    </citation>
    <scope>NUCLEOTIDE SEQUENCE [LARGE SCALE GENOMIC DNA]</scope>
    <source>
        <strain evidence="12 13">S502</strain>
    </source>
</reference>
<keyword evidence="3 10" id="KW-0808">Transferase</keyword>
<feature type="transmembrane region" description="Helical" evidence="10">
    <location>
        <begin position="61"/>
        <end position="82"/>
    </location>
</feature>
<dbReference type="KEGG" id="hprf:HLPR_24040"/>
<feature type="domain" description="DAC" evidence="11">
    <location>
        <begin position="83"/>
        <end position="244"/>
    </location>
</feature>
<dbReference type="GO" id="GO:0106408">
    <property type="term" value="F:diadenylate cyclase activity"/>
    <property type="evidence" value="ECO:0007669"/>
    <property type="project" value="UniProtKB-EC"/>
</dbReference>
<evidence type="ECO:0000256" key="5">
    <source>
        <dbReference type="ARBA" id="ARBA00022695"/>
    </source>
</evidence>
<dbReference type="Pfam" id="PF02457">
    <property type="entry name" value="DAC"/>
    <property type="match status" value="1"/>
</dbReference>
<dbReference type="SUPFAM" id="SSF143597">
    <property type="entry name" value="YojJ-like"/>
    <property type="match status" value="1"/>
</dbReference>
<evidence type="ECO:0000256" key="10">
    <source>
        <dbReference type="HAMAP-Rule" id="MF_01499"/>
    </source>
</evidence>
<proteinExistence type="inferred from homology"/>
<comment type="subcellular location">
    <subcellularLocation>
        <location evidence="10">Cell membrane</location>
        <topology evidence="10">Single-pass membrane protein</topology>
    </subcellularLocation>
</comment>
<dbReference type="FunFam" id="3.40.1700.10:FF:000002">
    <property type="entry name" value="Diadenylate cyclase"/>
    <property type="match status" value="1"/>
</dbReference>
<name>A0AAU9E9D1_9FIRM</name>
<evidence type="ECO:0000256" key="6">
    <source>
        <dbReference type="ARBA" id="ARBA00022741"/>
    </source>
</evidence>
<keyword evidence="2 10" id="KW-1003">Cell membrane</keyword>
<keyword evidence="6 10" id="KW-0547">Nucleotide-binding</keyword>
<comment type="function">
    <text evidence="10">Catalyzes the condensation of 2 ATP molecules into cyclic di-AMP (c-di-AMP), a second messenger used to regulate differing processes in different bacteria.</text>
</comment>
<keyword evidence="8 10" id="KW-1133">Transmembrane helix</keyword>
<evidence type="ECO:0000313" key="13">
    <source>
        <dbReference type="Proteomes" id="UP001321786"/>
    </source>
</evidence>
<dbReference type="Gene3D" id="3.40.1700.10">
    <property type="entry name" value="DNA integrity scanning protein, DisA, N-terminal domain"/>
    <property type="match status" value="1"/>
</dbReference>
<evidence type="ECO:0000256" key="2">
    <source>
        <dbReference type="ARBA" id="ARBA00022475"/>
    </source>
</evidence>
<dbReference type="Proteomes" id="UP001321786">
    <property type="component" value="Chromosome"/>
</dbReference>
<dbReference type="Pfam" id="PF19293">
    <property type="entry name" value="CdaA_N"/>
    <property type="match status" value="1"/>
</dbReference>
<dbReference type="InterPro" id="IPR034701">
    <property type="entry name" value="CdaA"/>
</dbReference>
<dbReference type="NCBIfam" id="TIGR00159">
    <property type="entry name" value="diadenylate cyclase CdaA"/>
    <property type="match status" value="1"/>
</dbReference>
<accession>A0AAU9E9D1</accession>
<gene>
    <name evidence="12" type="primary">cdaA</name>
    <name evidence="10" type="synonym">dacA</name>
    <name evidence="12" type="ORF">HLPR_24040</name>
</gene>
<dbReference type="RefSeq" id="WP_338535674.1">
    <property type="nucleotide sequence ID" value="NZ_AP028654.1"/>
</dbReference>
<evidence type="ECO:0000256" key="4">
    <source>
        <dbReference type="ARBA" id="ARBA00022692"/>
    </source>
</evidence>
<evidence type="ECO:0000256" key="9">
    <source>
        <dbReference type="ARBA" id="ARBA00023136"/>
    </source>
</evidence>
<dbReference type="GO" id="GO:0004016">
    <property type="term" value="F:adenylate cyclase activity"/>
    <property type="evidence" value="ECO:0007669"/>
    <property type="project" value="UniProtKB-UniRule"/>
</dbReference>
<dbReference type="EC" id="2.7.7.85" evidence="10"/>
<dbReference type="InterPro" id="IPR045585">
    <property type="entry name" value="CdaA_N"/>
</dbReference>
<comment type="catalytic activity">
    <reaction evidence="1 10">
        <text>2 ATP = 3',3'-c-di-AMP + 2 diphosphate</text>
        <dbReference type="Rhea" id="RHEA:35655"/>
        <dbReference type="ChEBI" id="CHEBI:30616"/>
        <dbReference type="ChEBI" id="CHEBI:33019"/>
        <dbReference type="ChEBI" id="CHEBI:71500"/>
        <dbReference type="EC" id="2.7.7.85"/>
    </reaction>
</comment>
<dbReference type="InterPro" id="IPR003390">
    <property type="entry name" value="DNA_integrity_scan_DisA_N"/>
</dbReference>
<dbReference type="InterPro" id="IPR014046">
    <property type="entry name" value="C-di-AMP_synthase"/>
</dbReference>
<keyword evidence="13" id="KW-1185">Reference proteome</keyword>
<dbReference type="GO" id="GO:0005524">
    <property type="term" value="F:ATP binding"/>
    <property type="evidence" value="ECO:0007669"/>
    <property type="project" value="UniProtKB-UniRule"/>
</dbReference>
<dbReference type="PIRSF" id="PIRSF004793">
    <property type="entry name" value="UCP004793"/>
    <property type="match status" value="1"/>
</dbReference>
<evidence type="ECO:0000313" key="12">
    <source>
        <dbReference type="EMBL" id="BEP30073.1"/>
    </source>
</evidence>
<dbReference type="HAMAP" id="MF_01499">
    <property type="entry name" value="DacA"/>
    <property type="match status" value="1"/>
</dbReference>
<evidence type="ECO:0000256" key="8">
    <source>
        <dbReference type="ARBA" id="ARBA00022989"/>
    </source>
</evidence>
<evidence type="ECO:0000256" key="3">
    <source>
        <dbReference type="ARBA" id="ARBA00022679"/>
    </source>
</evidence>
<evidence type="ECO:0000256" key="7">
    <source>
        <dbReference type="ARBA" id="ARBA00022840"/>
    </source>
</evidence>
<dbReference type="AlphaFoldDB" id="A0AAU9E9D1"/>
<keyword evidence="9 10" id="KW-0472">Membrane</keyword>
<dbReference type="GO" id="GO:0005886">
    <property type="term" value="C:plasma membrane"/>
    <property type="evidence" value="ECO:0007669"/>
    <property type="project" value="UniProtKB-SubCell"/>
</dbReference>
<dbReference type="EMBL" id="AP028654">
    <property type="protein sequence ID" value="BEP30073.1"/>
    <property type="molecule type" value="Genomic_DNA"/>
</dbReference>
<dbReference type="PANTHER" id="PTHR34185:SF1">
    <property type="entry name" value="DIADENYLATE CYCLASE"/>
    <property type="match status" value="1"/>
</dbReference>
<protein>
    <recommendedName>
        <fullName evidence="10">Diadenylate cyclase</fullName>
        <shortName evidence="10">DAC</shortName>
        <ecNumber evidence="10">2.7.7.85</ecNumber>
    </recommendedName>
    <alternativeName>
        <fullName evidence="10">Cyclic-di-AMP synthase</fullName>
        <shortName evidence="10">c-di-AMP synthase</shortName>
    </alternativeName>
</protein>
<evidence type="ECO:0000256" key="1">
    <source>
        <dbReference type="ARBA" id="ARBA00000877"/>
    </source>
</evidence>